<dbReference type="GO" id="GO:0005634">
    <property type="term" value="C:nucleus"/>
    <property type="evidence" value="ECO:0007669"/>
    <property type="project" value="UniProtKB-ARBA"/>
</dbReference>
<dbReference type="Proteomes" id="UP000288805">
    <property type="component" value="Unassembled WGS sequence"/>
</dbReference>
<gene>
    <name evidence="6" type="primary">RID1_0</name>
    <name evidence="6" type="ORF">CK203_070255</name>
</gene>
<feature type="domain" description="DEAD-box helicase OB fold" evidence="5">
    <location>
        <begin position="87"/>
        <end position="209"/>
    </location>
</feature>
<name>A0A438E6K3_VITVI</name>
<proteinExistence type="predicted"/>
<keyword evidence="2" id="KW-0378">Hydrolase</keyword>
<dbReference type="Pfam" id="PF07717">
    <property type="entry name" value="OB_NTP_bind"/>
    <property type="match status" value="1"/>
</dbReference>
<dbReference type="PANTHER" id="PTHR18934">
    <property type="entry name" value="ATP-DEPENDENT RNA HELICASE"/>
    <property type="match status" value="1"/>
</dbReference>
<comment type="caution">
    <text evidence="6">The sequence shown here is derived from an EMBL/GenBank/DDBJ whole genome shotgun (WGS) entry which is preliminary data.</text>
</comment>
<accession>A0A438E6K3</accession>
<dbReference type="EMBL" id="QGNW01001381">
    <property type="protein sequence ID" value="RVW43417.1"/>
    <property type="molecule type" value="Genomic_DNA"/>
</dbReference>
<protein>
    <recommendedName>
        <fullName evidence="1">RNA helicase</fullName>
        <ecNumber evidence="1">3.6.4.13</ecNumber>
    </recommendedName>
</protein>
<reference evidence="6 7" key="1">
    <citation type="journal article" date="2018" name="PLoS Genet.">
        <title>Population sequencing reveals clonal diversity and ancestral inbreeding in the grapevine cultivar Chardonnay.</title>
        <authorList>
            <person name="Roach M.J."/>
            <person name="Johnson D.L."/>
            <person name="Bohlmann J."/>
            <person name="van Vuuren H.J."/>
            <person name="Jones S.J."/>
            <person name="Pretorius I.S."/>
            <person name="Schmidt S.A."/>
            <person name="Borneman A.R."/>
        </authorList>
    </citation>
    <scope>NUCLEOTIDE SEQUENCE [LARGE SCALE GENOMIC DNA]</scope>
    <source>
        <strain evidence="7">cv. Chardonnay</strain>
        <tissue evidence="6">Leaf</tissue>
    </source>
</reference>
<evidence type="ECO:0000256" key="3">
    <source>
        <dbReference type="ARBA" id="ARBA00022806"/>
    </source>
</evidence>
<organism evidence="6 7">
    <name type="scientific">Vitis vinifera</name>
    <name type="common">Grape</name>
    <dbReference type="NCBI Taxonomy" id="29760"/>
    <lineage>
        <taxon>Eukaryota</taxon>
        <taxon>Viridiplantae</taxon>
        <taxon>Streptophyta</taxon>
        <taxon>Embryophyta</taxon>
        <taxon>Tracheophyta</taxon>
        <taxon>Spermatophyta</taxon>
        <taxon>Magnoliopsida</taxon>
        <taxon>eudicotyledons</taxon>
        <taxon>Gunneridae</taxon>
        <taxon>Pentapetalae</taxon>
        <taxon>rosids</taxon>
        <taxon>Vitales</taxon>
        <taxon>Vitaceae</taxon>
        <taxon>Viteae</taxon>
        <taxon>Vitis</taxon>
    </lineage>
</organism>
<dbReference type="InterPro" id="IPR011709">
    <property type="entry name" value="DEAD-box_helicase_OB_fold"/>
</dbReference>
<dbReference type="GO" id="GO:0003724">
    <property type="term" value="F:RNA helicase activity"/>
    <property type="evidence" value="ECO:0007669"/>
    <property type="project" value="UniProtKB-EC"/>
</dbReference>
<evidence type="ECO:0000313" key="7">
    <source>
        <dbReference type="Proteomes" id="UP000288805"/>
    </source>
</evidence>
<evidence type="ECO:0000256" key="4">
    <source>
        <dbReference type="ARBA" id="ARBA00047984"/>
    </source>
</evidence>
<evidence type="ECO:0000256" key="2">
    <source>
        <dbReference type="ARBA" id="ARBA00022801"/>
    </source>
</evidence>
<keyword evidence="3 6" id="KW-0547">Nucleotide-binding</keyword>
<dbReference type="PANTHER" id="PTHR18934:SF118">
    <property type="entry name" value="ATP-DEPENDENT RNA HELICASE DHX33"/>
    <property type="match status" value="1"/>
</dbReference>
<evidence type="ECO:0000259" key="5">
    <source>
        <dbReference type="Pfam" id="PF07717"/>
    </source>
</evidence>
<dbReference type="AlphaFoldDB" id="A0A438E6K3"/>
<dbReference type="GO" id="GO:0016787">
    <property type="term" value="F:hydrolase activity"/>
    <property type="evidence" value="ECO:0007669"/>
    <property type="project" value="UniProtKB-KW"/>
</dbReference>
<evidence type="ECO:0000313" key="6">
    <source>
        <dbReference type="EMBL" id="RVW43417.1"/>
    </source>
</evidence>
<keyword evidence="3 6" id="KW-0067">ATP-binding</keyword>
<dbReference type="EC" id="3.6.4.13" evidence="1"/>
<comment type="catalytic activity">
    <reaction evidence="4">
        <text>ATP + H2O = ADP + phosphate + H(+)</text>
        <dbReference type="Rhea" id="RHEA:13065"/>
        <dbReference type="ChEBI" id="CHEBI:15377"/>
        <dbReference type="ChEBI" id="CHEBI:15378"/>
        <dbReference type="ChEBI" id="CHEBI:30616"/>
        <dbReference type="ChEBI" id="CHEBI:43474"/>
        <dbReference type="ChEBI" id="CHEBI:456216"/>
        <dbReference type="EC" id="3.6.4.13"/>
    </reaction>
</comment>
<evidence type="ECO:0000256" key="1">
    <source>
        <dbReference type="ARBA" id="ARBA00012552"/>
    </source>
</evidence>
<keyword evidence="3 6" id="KW-0347">Helicase</keyword>
<sequence length="214" mass="24987">MKCFSSPEGDHITLINVYRASDEFVEKIKQGNDKEKTEKKLRKWCKENFINSRSLRHARDIHSQIRRHAEQMGLCVASCGDDMLQFRRCLAASFFLNAALKQPEGTYRYEFTLKSSMIQFGWCFMIYGCACVWKCFPVSLHNENFKCICNQMTGQLASGQSVRIHPSSVLFRTKPECIIFNELVQTNHCYIRNITRIDFLWLPELAPQYYAVQN</sequence>